<keyword evidence="5 8" id="KW-0256">Endoplasmic reticulum</keyword>
<sequence length="215" mass="24552">MASLMFVVFLVEVAVLVVNSLGATAISDFVWHAYNAISPKRTGAVSEQRKLQKEYLALRRDLHATSSQDEFAKWARLRRQHDKKLEELEANKRTLDTGRRSFDTTMTALRFIFTRGLQFLLPFWYAREPMFWLPHGWFPGYAEWLVAFPRAPRGSVSIASWQVACTVVLSLLKDTILALVALLQETLKTAKPVEAKKERKEAHFAANNAKDAKNE</sequence>
<feature type="chain" id="PRO_5046887702" evidence="10">
    <location>
        <begin position="26"/>
        <end position="215"/>
    </location>
</feature>
<keyword evidence="7 8" id="KW-0472">Membrane</keyword>
<dbReference type="InterPro" id="IPR029012">
    <property type="entry name" value="Helix_hairpin_bin_sf"/>
</dbReference>
<evidence type="ECO:0000313" key="12">
    <source>
        <dbReference type="Proteomes" id="UP001642502"/>
    </source>
</evidence>
<comment type="caution">
    <text evidence="11">The sequence shown here is derived from an EMBL/GenBank/DDBJ whole genome shotgun (WGS) entry which is preliminary data.</text>
</comment>
<evidence type="ECO:0000256" key="6">
    <source>
        <dbReference type="ARBA" id="ARBA00022989"/>
    </source>
</evidence>
<keyword evidence="12" id="KW-1185">Reference proteome</keyword>
<dbReference type="EMBL" id="CAWUON010000164">
    <property type="protein sequence ID" value="CAK7274897.1"/>
    <property type="molecule type" value="Genomic_DNA"/>
</dbReference>
<evidence type="ECO:0000256" key="10">
    <source>
        <dbReference type="SAM" id="SignalP"/>
    </source>
</evidence>
<feature type="topological domain" description="Lumenal" evidence="8">
    <location>
        <begin position="1"/>
        <end position="4"/>
    </location>
</feature>
<feature type="compositionally biased region" description="Basic and acidic residues" evidence="9">
    <location>
        <begin position="194"/>
        <end position="203"/>
    </location>
</feature>
<feature type="topological domain" description="Cytoplasmic" evidence="8">
    <location>
        <begin position="173"/>
        <end position="215"/>
    </location>
</feature>
<keyword evidence="4 8" id="KW-0812">Transmembrane</keyword>
<dbReference type="Proteomes" id="UP001642502">
    <property type="component" value="Unassembled WGS sequence"/>
</dbReference>
<keyword evidence="10" id="KW-0732">Signal</keyword>
<evidence type="ECO:0000256" key="5">
    <source>
        <dbReference type="ARBA" id="ARBA00022824"/>
    </source>
</evidence>
<dbReference type="Pfam" id="PF04420">
    <property type="entry name" value="CHD5"/>
    <property type="match status" value="1"/>
</dbReference>
<dbReference type="InterPro" id="IPR027538">
    <property type="entry name" value="Get1_fungi"/>
</dbReference>
<evidence type="ECO:0000256" key="7">
    <source>
        <dbReference type="ARBA" id="ARBA00023136"/>
    </source>
</evidence>
<evidence type="ECO:0000256" key="2">
    <source>
        <dbReference type="ARBA" id="ARBA00010799"/>
    </source>
</evidence>
<proteinExistence type="inferred from homology"/>
<reference evidence="11 12" key="1">
    <citation type="submission" date="2024-01" db="EMBL/GenBank/DDBJ databases">
        <authorList>
            <person name="Allen C."/>
            <person name="Tagirdzhanova G."/>
        </authorList>
    </citation>
    <scope>NUCLEOTIDE SEQUENCE [LARGE SCALE GENOMIC DNA]</scope>
    <source>
        <strain evidence="11 12">CBS 119000</strain>
    </source>
</reference>
<comment type="similarity">
    <text evidence="2 8">Belongs to the WRB/GET1 family.</text>
</comment>
<gene>
    <name evidence="8 11" type="primary">GET1</name>
    <name evidence="11" type="ORF">SEPCBS119000_006409</name>
</gene>
<keyword evidence="3 8" id="KW-0813">Transport</keyword>
<dbReference type="PANTHER" id="PTHR42650">
    <property type="entry name" value="TAIL-ANCHORED PROTEIN INSERTION RECEPTOR WRB"/>
    <property type="match status" value="1"/>
</dbReference>
<organism evidence="11 12">
    <name type="scientific">Sporothrix epigloea</name>
    <dbReference type="NCBI Taxonomy" id="1892477"/>
    <lineage>
        <taxon>Eukaryota</taxon>
        <taxon>Fungi</taxon>
        <taxon>Dikarya</taxon>
        <taxon>Ascomycota</taxon>
        <taxon>Pezizomycotina</taxon>
        <taxon>Sordariomycetes</taxon>
        <taxon>Sordariomycetidae</taxon>
        <taxon>Ophiostomatales</taxon>
        <taxon>Ophiostomataceae</taxon>
        <taxon>Sporothrix</taxon>
    </lineage>
</organism>
<comment type="subcellular location">
    <subcellularLocation>
        <location evidence="1">Endoplasmic reticulum membrane</location>
        <topology evidence="1">Multi-pass membrane protein</topology>
    </subcellularLocation>
</comment>
<feature type="region of interest" description="Disordered" evidence="9">
    <location>
        <begin position="194"/>
        <end position="215"/>
    </location>
</feature>
<evidence type="ECO:0000256" key="3">
    <source>
        <dbReference type="ARBA" id="ARBA00022448"/>
    </source>
</evidence>
<accession>A0ABP0E395</accession>
<protein>
    <submittedName>
        <fullName evidence="11">GET complex subunit get1</fullName>
    </submittedName>
</protein>
<keyword evidence="6 8" id="KW-1133">Transmembrane helix</keyword>
<evidence type="ECO:0000256" key="4">
    <source>
        <dbReference type="ARBA" id="ARBA00022692"/>
    </source>
</evidence>
<dbReference type="Gene3D" id="1.10.287.660">
    <property type="entry name" value="Helix hairpin bin"/>
    <property type="match status" value="1"/>
</dbReference>
<evidence type="ECO:0000256" key="9">
    <source>
        <dbReference type="SAM" id="MobiDB-lite"/>
    </source>
</evidence>
<dbReference type="InterPro" id="IPR028945">
    <property type="entry name" value="Get1"/>
</dbReference>
<comment type="caution">
    <text evidence="8">Lacks conserved residue(s) required for the propagation of feature annotation.</text>
</comment>
<dbReference type="HAMAP" id="MF_03113">
    <property type="entry name" value="Get1"/>
    <property type="match status" value="1"/>
</dbReference>
<evidence type="ECO:0000256" key="8">
    <source>
        <dbReference type="HAMAP-Rule" id="MF_03113"/>
    </source>
</evidence>
<evidence type="ECO:0000256" key="1">
    <source>
        <dbReference type="ARBA" id="ARBA00004477"/>
    </source>
</evidence>
<evidence type="ECO:0000313" key="11">
    <source>
        <dbReference type="EMBL" id="CAK7274897.1"/>
    </source>
</evidence>
<name>A0ABP0E395_9PEZI</name>
<dbReference type="PANTHER" id="PTHR42650:SF1">
    <property type="entry name" value="GUIDED ENTRY OF TAIL-ANCHORED PROTEINS FACTOR 1"/>
    <property type="match status" value="1"/>
</dbReference>
<feature type="signal peptide" evidence="10">
    <location>
        <begin position="1"/>
        <end position="25"/>
    </location>
</feature>